<evidence type="ECO:0000259" key="1">
    <source>
        <dbReference type="PROSITE" id="PS50943"/>
    </source>
</evidence>
<sequence>MSLGNKEVMASNLKYYMKKHNIDRNKLCSDLNLKYMTVSDWINAKTYPRIDKIEMLSHYFDIPKSKLIEDHNFKENASQRLNQIMSERNLKQVDILELCKPYSEELGIKIARNNISQYVNGIAEPNQNKVFLLAKALNVNEAWLMGYDVPKNPTFDNITNIESCSVVKVPIIGTIACGTPLLADQNVIGYDYVSSDAIKGKEVFYLECKGDSMEPKIPDGSLVLVNSQPTVENGEIAAVVVNGDTEATLKRVQYQGDTTILIAENSNYAPYIINKDNPARIVGKAIQVVTRL</sequence>
<organism evidence="2 3">
    <name type="scientific">Granulicatella balaenopterae</name>
    <dbReference type="NCBI Taxonomy" id="137733"/>
    <lineage>
        <taxon>Bacteria</taxon>
        <taxon>Bacillati</taxon>
        <taxon>Bacillota</taxon>
        <taxon>Bacilli</taxon>
        <taxon>Lactobacillales</taxon>
        <taxon>Carnobacteriaceae</taxon>
        <taxon>Granulicatella</taxon>
    </lineage>
</organism>
<evidence type="ECO:0000313" key="3">
    <source>
        <dbReference type="Proteomes" id="UP000198556"/>
    </source>
</evidence>
<dbReference type="Gene3D" id="1.10.260.40">
    <property type="entry name" value="lambda repressor-like DNA-binding domains"/>
    <property type="match status" value="2"/>
</dbReference>
<dbReference type="SMART" id="SM00530">
    <property type="entry name" value="HTH_XRE"/>
    <property type="match status" value="2"/>
</dbReference>
<dbReference type="SUPFAM" id="SSF47413">
    <property type="entry name" value="lambda repressor-like DNA-binding domains"/>
    <property type="match status" value="2"/>
</dbReference>
<reference evidence="2 3" key="1">
    <citation type="submission" date="2016-10" db="EMBL/GenBank/DDBJ databases">
        <authorList>
            <person name="de Groot N.N."/>
        </authorList>
    </citation>
    <scope>NUCLEOTIDE SEQUENCE [LARGE SCALE GENOMIC DNA]</scope>
    <source>
        <strain evidence="2 3">DSM 15827</strain>
    </source>
</reference>
<dbReference type="Pfam" id="PF13443">
    <property type="entry name" value="HTH_26"/>
    <property type="match status" value="1"/>
</dbReference>
<dbReference type="InterPro" id="IPR039418">
    <property type="entry name" value="LexA-like"/>
</dbReference>
<dbReference type="STRING" id="137733.SAMN05421767_10656"/>
<evidence type="ECO:0000313" key="2">
    <source>
        <dbReference type="EMBL" id="SEQ76733.1"/>
    </source>
</evidence>
<dbReference type="OrthoDB" id="2166454at2"/>
<dbReference type="InterPro" id="IPR010982">
    <property type="entry name" value="Lambda_DNA-bd_dom_sf"/>
</dbReference>
<dbReference type="CDD" id="cd00093">
    <property type="entry name" value="HTH_XRE"/>
    <property type="match status" value="2"/>
</dbReference>
<dbReference type="PANTHER" id="PTHR33516:SF2">
    <property type="entry name" value="LEXA REPRESSOR-RELATED"/>
    <property type="match status" value="1"/>
</dbReference>
<dbReference type="GO" id="GO:0003677">
    <property type="term" value="F:DNA binding"/>
    <property type="evidence" value="ECO:0007669"/>
    <property type="project" value="InterPro"/>
</dbReference>
<feature type="domain" description="HTH cro/C1-type" evidence="1">
    <location>
        <begin position="110"/>
        <end position="144"/>
    </location>
</feature>
<dbReference type="AlphaFoldDB" id="A0A1H9IQ51"/>
<dbReference type="Proteomes" id="UP000198556">
    <property type="component" value="Unassembled WGS sequence"/>
</dbReference>
<feature type="domain" description="HTH cro/C1-type" evidence="1">
    <location>
        <begin position="13"/>
        <end position="67"/>
    </location>
</feature>
<dbReference type="Pfam" id="PF00717">
    <property type="entry name" value="Peptidase_S24"/>
    <property type="match status" value="1"/>
</dbReference>
<proteinExistence type="predicted"/>
<dbReference type="InterPro" id="IPR050077">
    <property type="entry name" value="LexA_repressor"/>
</dbReference>
<dbReference type="PROSITE" id="PS50943">
    <property type="entry name" value="HTH_CROC1"/>
    <property type="match status" value="2"/>
</dbReference>
<gene>
    <name evidence="2" type="ORF">SAMN05421767_10656</name>
</gene>
<dbReference type="CDD" id="cd06529">
    <property type="entry name" value="S24_LexA-like"/>
    <property type="match status" value="1"/>
</dbReference>
<dbReference type="InterPro" id="IPR036286">
    <property type="entry name" value="LexA/Signal_pep-like_sf"/>
</dbReference>
<dbReference type="Gene3D" id="2.10.109.10">
    <property type="entry name" value="Umud Fragment, subunit A"/>
    <property type="match status" value="1"/>
</dbReference>
<dbReference type="InterPro" id="IPR015927">
    <property type="entry name" value="Peptidase_S24_S26A/B/C"/>
</dbReference>
<dbReference type="PANTHER" id="PTHR33516">
    <property type="entry name" value="LEXA REPRESSOR"/>
    <property type="match status" value="1"/>
</dbReference>
<dbReference type="RefSeq" id="WP_089746101.1">
    <property type="nucleotide sequence ID" value="NZ_FOGF01000006.1"/>
</dbReference>
<dbReference type="Pfam" id="PF01381">
    <property type="entry name" value="HTH_3"/>
    <property type="match status" value="1"/>
</dbReference>
<dbReference type="SUPFAM" id="SSF51306">
    <property type="entry name" value="LexA/Signal peptidase"/>
    <property type="match status" value="1"/>
</dbReference>
<keyword evidence="3" id="KW-1185">Reference proteome</keyword>
<dbReference type="EMBL" id="FOGF01000006">
    <property type="protein sequence ID" value="SEQ76733.1"/>
    <property type="molecule type" value="Genomic_DNA"/>
</dbReference>
<dbReference type="InterPro" id="IPR001387">
    <property type="entry name" value="Cro/C1-type_HTH"/>
</dbReference>
<name>A0A1H9IQ51_9LACT</name>
<accession>A0A1H9IQ51</accession>
<protein>
    <submittedName>
        <fullName evidence="2">Repressor LexA</fullName>
    </submittedName>
</protein>